<dbReference type="OMA" id="QQLKVMV"/>
<gene>
    <name evidence="16" type="primary">LOC118405406</name>
</gene>
<keyword evidence="6" id="KW-0966">Cell projection</keyword>
<reference evidence="15" key="1">
    <citation type="journal article" date="2020" name="Nat. Ecol. Evol.">
        <title>Deeply conserved synteny resolves early events in vertebrate evolution.</title>
        <authorList>
            <person name="Simakov O."/>
            <person name="Marletaz F."/>
            <person name="Yue J.X."/>
            <person name="O'Connell B."/>
            <person name="Jenkins J."/>
            <person name="Brandt A."/>
            <person name="Calef R."/>
            <person name="Tung C.H."/>
            <person name="Huang T.K."/>
            <person name="Schmutz J."/>
            <person name="Satoh N."/>
            <person name="Yu J.K."/>
            <person name="Putnam N.H."/>
            <person name="Green R.E."/>
            <person name="Rokhsar D.S."/>
        </authorList>
    </citation>
    <scope>NUCLEOTIDE SEQUENCE [LARGE SCALE GENOMIC DNA]</scope>
    <source>
        <strain evidence="15">S238N-H82</strain>
    </source>
</reference>
<evidence type="ECO:0000259" key="14">
    <source>
        <dbReference type="Pfam" id="PF25249"/>
    </source>
</evidence>
<feature type="region of interest" description="Disordered" evidence="8">
    <location>
        <begin position="1486"/>
        <end position="1556"/>
    </location>
</feature>
<accession>A0A9J7HJU6</accession>
<dbReference type="InterPro" id="IPR013783">
    <property type="entry name" value="Ig-like_fold"/>
</dbReference>
<evidence type="ECO:0000256" key="7">
    <source>
        <dbReference type="SAM" id="Coils"/>
    </source>
</evidence>
<dbReference type="KEGG" id="bfo:118405406"/>
<dbReference type="InterPro" id="IPR053879">
    <property type="entry name" value="HYDIN_VesB_CFA65-like_Ig"/>
</dbReference>
<evidence type="ECO:0000256" key="1">
    <source>
        <dbReference type="ARBA" id="ARBA00004230"/>
    </source>
</evidence>
<feature type="domain" description="CFAP65-like ninth Ig-like" evidence="12">
    <location>
        <begin position="1038"/>
        <end position="1219"/>
    </location>
</feature>
<keyword evidence="15" id="KW-1185">Reference proteome</keyword>
<dbReference type="Pfam" id="PF25248">
    <property type="entry name" value="Ig_CFAP65_8th"/>
    <property type="match status" value="1"/>
</dbReference>
<feature type="domain" description="HYDIN/VesB/CFA65-like Ig-like" evidence="9">
    <location>
        <begin position="153"/>
        <end position="235"/>
    </location>
</feature>
<dbReference type="InterPro" id="IPR057470">
    <property type="entry name" value="Ig_CFAP65_7th"/>
</dbReference>
<dbReference type="GeneID" id="118405406"/>
<evidence type="ECO:0000259" key="10">
    <source>
        <dbReference type="Pfam" id="PF24291"/>
    </source>
</evidence>
<dbReference type="SUPFAM" id="SSF49354">
    <property type="entry name" value="PapD-like"/>
    <property type="match status" value="1"/>
</dbReference>
<dbReference type="RefSeq" id="XP_035660798.1">
    <property type="nucleotide sequence ID" value="XM_035804905.1"/>
</dbReference>
<dbReference type="Pfam" id="PF24816">
    <property type="entry name" value="Ig_CFAP65__9th"/>
    <property type="match status" value="1"/>
</dbReference>
<evidence type="ECO:0000256" key="4">
    <source>
        <dbReference type="ARBA" id="ARBA00022846"/>
    </source>
</evidence>
<feature type="coiled-coil region" evidence="7">
    <location>
        <begin position="1455"/>
        <end position="1482"/>
    </location>
</feature>
<dbReference type="Proteomes" id="UP000001554">
    <property type="component" value="Chromosome 18"/>
</dbReference>
<dbReference type="OrthoDB" id="415597at2759"/>
<keyword evidence="4" id="KW-0282">Flagellum</keyword>
<sequence>MPVIVQPPHMVNHATRNVTVMEPSSPHNKKPMKKKKLLKVSKADKTVQSTYYGIEVTGNMTWQGWEPGKEYTKQLVLRNCKVKMEKIKYSLPSTTFFHTLFPKPLQLSPGTSFCLPVTFRPLEKAVYEDAIEFSTSEGKFTIPLKAILPQESLSMPEAINLGTCAAYDAVNATFELKNLSELETPFKWNVASAFTIEPASGTLPPHGACTVRVTFKPMGAMVYDAVAVCNYGPENVYFGTVKLEGIGKFPHIVVKTEGKDTQTFGATAETLVDFGTVPVGKAVEKWVELQNLSPVKAAFKVNHPEASSRIDTVFSVGVKEGTAPPLSSCKIPLIFRPELVGETSMDYLNVVAIGNISKAVIKCVGKARGPSVSIGSQALAFGCVDSGGMVTQTFNIVNETDLPASYQFMIDSRESVFKFEHVSGVLPPQGLHKVIVHFCPVHPINYYRRVSCLVHNHDPLYVDMIGTCHTELVKPAVLHLHHLERYQKHVERGFSIFPPELLNNLVKENKLQLDKTGALMLKEVTVLQLSYETGEVVLKEAEAVEPFTHPPFHPSPMTEFFDDGHYSDITYSVRHVSSDIHQADFGRCTNFKKIPSQVVHLTNHTKGKITVYWMCRNSNIFSVTPQTCDIPSEGATSFRVTFAPDAEDQFFGAELECFAFYKSMRDFKLVEDKSFCPPWCLTLTCIGHTFKVGKETFLPRFTLDSKRVVFPAVNPNESTYRTALLANHSDTPIQYVFSQDETKTFTIKPSKGLIPPKSHQLYALRMLPAVADTYKYQLPCRMNDNDKHMHEVTLVGSAESAEVYLPSQGEIFFKSTSIGTTTVQKYCLKNTSRLPVKFEWRLNSDDRKSLAVEPTTGTILPSEEQEHTWMFSPSTETKYVLKPTLIAMTTSPTGAIGEKRKYLLRVIGEGSAGNIQAEQKEIDLQTVLVGSSVSKEIVLYNDNSCTLHYKLIVFQTISGTANDEAANRDRIVLELEKDRGMLPARAKNRILLTIRPTRRATYTFHIMYQLLTPDGRSVNPVFPDPADLCEVVVQGVYPTLVATDARCYGSGIGISKRQLWSLFSLDNMNLCLDSDPADDELTYVQPTRHSTRYRPPVYTRAILDFNFSAAPVGSEACVVDLLLENTGTVTSEWAFLFPTDLQLELEYWAETGEFDEEELHQMRVTDNRLFSVKPKKGRLDPGQTQTVTFTYSHDMVGTDRLPVLFKLMRGREILLNFVGVTVDPERKYVHFPSSKHMFAPVPVGATFPPKQVYELYNGGAVPVTYRLDLTPLDLLQGENYNQKIFECLNPIGDIPPGRTADIEWVFSPFEAKTYMVDVPIHIVGGDTALITFTGVGYDRRIMGDTMPITEQASFSGVPGVQSVPVPGQLVFLNEERVSFGNMPLFSRKRTVLFLYNRSTDHVVSFEWHYTSALASQCLGISPASGVLQPQESLLCKVVFTAKGVPSFYDLDLICEVTDETEMAKYKKELKRWEAEKERQKYEFTITEDNMTADEEKGPPSRTTTSGVLRPCRSGVDQPQRSNSEGDLKRYQTLPPIRKSTPDLKKSQPSDDIWEQPQPPRAFLLHLGATARTHSIEEFQQYFPEEAKVMFIDRTLGEELTASLKKRMFGEEGEEEGPVDLGEVSHEEKDTMSHVLSNILRDLLDDPNFQEAVDNIKNEPIPYFSQFSEKPLGEPSLPQSPDYGQEEGEGVSPLEEPPVAVSPDVEPELQGLSPEPSYEVPTPAAEQSPERIDALGVEETMELEAKLEQQQALKRTPEFASLLEDVIENTMANIMMEASRGEVNLTARPRIIALPPSSASPQTLIKTGFTTTMTQKTGHTTRTKPTTTIPPSTTFTQKTGVTTVVSRQQQSISTSRD</sequence>
<protein>
    <submittedName>
        <fullName evidence="16">Cilia- and flagella-associated protein 65-like</fullName>
    </submittedName>
</protein>
<dbReference type="PANTHER" id="PTHR46127">
    <property type="entry name" value="CILIA- AND FLAGELLA-ASSOCIATED PROTEIN 65"/>
    <property type="match status" value="1"/>
</dbReference>
<name>A0A9J7HJU6_BRAFL</name>
<dbReference type="InterPro" id="IPR052614">
    <property type="entry name" value="CFAP65"/>
</dbReference>
<evidence type="ECO:0000259" key="12">
    <source>
        <dbReference type="Pfam" id="PF24816"/>
    </source>
</evidence>
<feature type="domain" description="CFAP65 eight Ig-like" evidence="13">
    <location>
        <begin position="913"/>
        <end position="1035"/>
    </location>
</feature>
<evidence type="ECO:0000259" key="11">
    <source>
        <dbReference type="Pfam" id="PF24507"/>
    </source>
</evidence>
<feature type="domain" description="CFAP65 fourth Ig-like" evidence="11">
    <location>
        <begin position="379"/>
        <end position="471"/>
    </location>
</feature>
<evidence type="ECO:0000256" key="2">
    <source>
        <dbReference type="ARBA" id="ARBA00004496"/>
    </source>
</evidence>
<dbReference type="Pfam" id="PF24507">
    <property type="entry name" value="Ig_CFAP65_4th"/>
    <property type="match status" value="1"/>
</dbReference>
<feature type="region of interest" description="Disordered" evidence="8">
    <location>
        <begin position="1664"/>
        <end position="1728"/>
    </location>
</feature>
<evidence type="ECO:0000313" key="15">
    <source>
        <dbReference type="Proteomes" id="UP000001554"/>
    </source>
</evidence>
<feature type="domain" description="CFAP65 seventh Ig-like" evidence="14">
    <location>
        <begin position="808"/>
        <end position="883"/>
    </location>
</feature>
<proteinExistence type="predicted"/>
<dbReference type="InterPro" id="IPR056305">
    <property type="entry name" value="Ig_CFAP65_10th"/>
</dbReference>
<evidence type="ECO:0000313" key="16">
    <source>
        <dbReference type="RefSeq" id="XP_035660798.1"/>
    </source>
</evidence>
<organism evidence="15 16">
    <name type="scientific">Branchiostoma floridae</name>
    <name type="common">Florida lancelet</name>
    <name type="synonym">Amphioxus</name>
    <dbReference type="NCBI Taxonomy" id="7739"/>
    <lineage>
        <taxon>Eukaryota</taxon>
        <taxon>Metazoa</taxon>
        <taxon>Chordata</taxon>
        <taxon>Cephalochordata</taxon>
        <taxon>Leptocardii</taxon>
        <taxon>Amphioxiformes</taxon>
        <taxon>Branchiostomatidae</taxon>
        <taxon>Branchiostoma</taxon>
    </lineage>
</organism>
<reference evidence="16" key="2">
    <citation type="submission" date="2025-08" db="UniProtKB">
        <authorList>
            <consortium name="RefSeq"/>
        </authorList>
    </citation>
    <scope>IDENTIFICATION</scope>
    <source>
        <strain evidence="16">S238N-H82</strain>
        <tissue evidence="16">Testes</tissue>
    </source>
</reference>
<keyword evidence="3" id="KW-0963">Cytoplasm</keyword>
<dbReference type="Gene3D" id="2.60.40.10">
    <property type="entry name" value="Immunoglobulins"/>
    <property type="match status" value="10"/>
</dbReference>
<dbReference type="InterPro" id="IPR056344">
    <property type="entry name" value="Ig_CFAP65-like_9th"/>
</dbReference>
<keyword evidence="5" id="KW-0969">Cilium</keyword>
<dbReference type="InterPro" id="IPR057467">
    <property type="entry name" value="Ig_CFAP65_8th"/>
</dbReference>
<evidence type="ECO:0000259" key="9">
    <source>
        <dbReference type="Pfam" id="PF22544"/>
    </source>
</evidence>
<feature type="region of interest" description="Disordered" evidence="8">
    <location>
        <begin position="1812"/>
        <end position="1834"/>
    </location>
</feature>
<dbReference type="Pfam" id="PF24771">
    <property type="entry name" value="Ig_CFAP74_1st"/>
    <property type="match status" value="1"/>
</dbReference>
<dbReference type="PANTHER" id="PTHR46127:SF1">
    <property type="entry name" value="CILIA- AND FLAGELLA-ASSOCIATED PROTEIN 65"/>
    <property type="match status" value="1"/>
</dbReference>
<dbReference type="Pfam" id="PF24291">
    <property type="entry name" value="Ig_CFAP65"/>
    <property type="match status" value="1"/>
</dbReference>
<evidence type="ECO:0000259" key="13">
    <source>
        <dbReference type="Pfam" id="PF25248"/>
    </source>
</evidence>
<evidence type="ECO:0000256" key="8">
    <source>
        <dbReference type="SAM" id="MobiDB-lite"/>
    </source>
</evidence>
<feature type="domain" description="CFAP65 tenth Ig-like" evidence="10">
    <location>
        <begin position="1222"/>
        <end position="1341"/>
    </location>
</feature>
<dbReference type="Pfam" id="PF22544">
    <property type="entry name" value="HYDIN_VesB_CFA65-like_Ig"/>
    <property type="match status" value="1"/>
</dbReference>
<evidence type="ECO:0000256" key="6">
    <source>
        <dbReference type="ARBA" id="ARBA00023273"/>
    </source>
</evidence>
<feature type="compositionally biased region" description="Basic and acidic residues" evidence="8">
    <location>
        <begin position="1539"/>
        <end position="1548"/>
    </location>
</feature>
<dbReference type="Pfam" id="PF25249">
    <property type="entry name" value="Ig_CFAP65_7th"/>
    <property type="match status" value="1"/>
</dbReference>
<dbReference type="GO" id="GO:0005737">
    <property type="term" value="C:cytoplasm"/>
    <property type="evidence" value="ECO:0007669"/>
    <property type="project" value="UniProtKB-SubCell"/>
</dbReference>
<dbReference type="InterPro" id="IPR008962">
    <property type="entry name" value="PapD-like_sf"/>
</dbReference>
<dbReference type="InterPro" id="IPR058536">
    <property type="entry name" value="Ig_CFAP65_4th"/>
</dbReference>
<evidence type="ECO:0000256" key="3">
    <source>
        <dbReference type="ARBA" id="ARBA00022490"/>
    </source>
</evidence>
<comment type="subcellular location">
    <subcellularLocation>
        <location evidence="1">Cell projection</location>
        <location evidence="1">Cilium</location>
        <location evidence="1">Flagellum</location>
    </subcellularLocation>
    <subcellularLocation>
        <location evidence="2">Cytoplasm</location>
    </subcellularLocation>
</comment>
<dbReference type="GO" id="GO:0031514">
    <property type="term" value="C:motile cilium"/>
    <property type="evidence" value="ECO:0007669"/>
    <property type="project" value="UniProtKB-SubCell"/>
</dbReference>
<evidence type="ECO:0000256" key="5">
    <source>
        <dbReference type="ARBA" id="ARBA00023069"/>
    </source>
</evidence>
<keyword evidence="7" id="KW-0175">Coiled coil</keyword>